<keyword evidence="2" id="KW-0812">Transmembrane</keyword>
<feature type="compositionally biased region" description="Gly residues" evidence="1">
    <location>
        <begin position="65"/>
        <end position="79"/>
    </location>
</feature>
<comment type="caution">
    <text evidence="4">The sequence shown here is derived from an EMBL/GenBank/DDBJ whole genome shotgun (WGS) entry which is preliminary data.</text>
</comment>
<organism evidence="4 5">
    <name type="scientific">Streptosporangium becharense</name>
    <dbReference type="NCBI Taxonomy" id="1816182"/>
    <lineage>
        <taxon>Bacteria</taxon>
        <taxon>Bacillati</taxon>
        <taxon>Actinomycetota</taxon>
        <taxon>Actinomycetes</taxon>
        <taxon>Streptosporangiales</taxon>
        <taxon>Streptosporangiaceae</taxon>
        <taxon>Streptosporangium</taxon>
    </lineage>
</organism>
<dbReference type="EMBL" id="JACHMP010000001">
    <property type="protein sequence ID" value="MBB5817873.1"/>
    <property type="molecule type" value="Genomic_DNA"/>
</dbReference>
<evidence type="ECO:0000256" key="1">
    <source>
        <dbReference type="SAM" id="MobiDB-lite"/>
    </source>
</evidence>
<proteinExistence type="predicted"/>
<keyword evidence="2" id="KW-0472">Membrane</keyword>
<evidence type="ECO:0000313" key="4">
    <source>
        <dbReference type="EMBL" id="MBB5817873.1"/>
    </source>
</evidence>
<keyword evidence="3" id="KW-0732">Signal</keyword>
<reference evidence="4 5" key="1">
    <citation type="submission" date="2020-08" db="EMBL/GenBank/DDBJ databases">
        <title>Sequencing the genomes of 1000 actinobacteria strains.</title>
        <authorList>
            <person name="Klenk H.-P."/>
        </authorList>
    </citation>
    <scope>NUCLEOTIDE SEQUENCE [LARGE SCALE GENOMIC DNA]</scope>
    <source>
        <strain evidence="4 5">DSM 46887</strain>
    </source>
</reference>
<dbReference type="Proteomes" id="UP000540685">
    <property type="component" value="Unassembled WGS sequence"/>
</dbReference>
<feature type="compositionally biased region" description="Low complexity" evidence="1">
    <location>
        <begin position="150"/>
        <end position="163"/>
    </location>
</feature>
<sequence>MRTAMSAGVLALTLGGGVSAFAVVPALAAPRAIATPWGVAVTRAGVTHEVTHEVTHTGTATDPGPGSGSGPGKGTGALPGAGPASPVGDERSPGAATTRGRPGTAHDDCRSAGPLAAVTGVLCAAADDAGNALGTANAPDTANAHRAVETHTAASTRSTADTHAATDTHRTADTHSTVSGSADPDDVEGTDDPGRADDPADAGGLGDVGGTLGDILDGVVDGLTTRGADGARPAGTGAPGTTGPGGAEAAEAAEATGGADADDAGDRTTAEPSPELGAPFGAGEASDGGSPPETANTLCAPPAATAGCTGRPETHAPRRGTGPDGPPIPDPSRTRRPGLPRKDAVAPPSGPPTFTGPFQPSGGTGAARNRTATGDEDDPAASGPSTRVDAEAPRVELLWPGPLMEKLHRQMPQRRQVTPSRPSDWPGTVLTAALLVVAIFAVRLLYGREKGSIPFEPVSPNRHRVA</sequence>
<feature type="region of interest" description="Disordered" evidence="1">
    <location>
        <begin position="53"/>
        <end position="109"/>
    </location>
</feature>
<dbReference type="AlphaFoldDB" id="A0A7W9MF28"/>
<evidence type="ECO:0000256" key="2">
    <source>
        <dbReference type="SAM" id="Phobius"/>
    </source>
</evidence>
<feature type="transmembrane region" description="Helical" evidence="2">
    <location>
        <begin position="425"/>
        <end position="446"/>
    </location>
</feature>
<evidence type="ECO:0000256" key="3">
    <source>
        <dbReference type="SAM" id="SignalP"/>
    </source>
</evidence>
<feature type="compositionally biased region" description="Low complexity" evidence="1">
    <location>
        <begin position="224"/>
        <end position="236"/>
    </location>
</feature>
<feature type="signal peptide" evidence="3">
    <location>
        <begin position="1"/>
        <end position="22"/>
    </location>
</feature>
<evidence type="ECO:0000313" key="5">
    <source>
        <dbReference type="Proteomes" id="UP000540685"/>
    </source>
</evidence>
<dbReference type="RefSeq" id="WP_184545529.1">
    <property type="nucleotide sequence ID" value="NZ_JACHMP010000001.1"/>
</dbReference>
<feature type="compositionally biased region" description="Basic and acidic residues" evidence="1">
    <location>
        <begin position="164"/>
        <end position="173"/>
    </location>
</feature>
<feature type="compositionally biased region" description="Low complexity" evidence="1">
    <location>
        <begin position="352"/>
        <end position="361"/>
    </location>
</feature>
<keyword evidence="2" id="KW-1133">Transmembrane helix</keyword>
<feature type="region of interest" description="Disordered" evidence="1">
    <location>
        <begin position="224"/>
        <end position="393"/>
    </location>
</feature>
<gene>
    <name evidence="4" type="ORF">F4562_000935</name>
</gene>
<feature type="chain" id="PRO_5031264703" evidence="3">
    <location>
        <begin position="23"/>
        <end position="466"/>
    </location>
</feature>
<feature type="region of interest" description="Disordered" evidence="1">
    <location>
        <begin position="141"/>
        <end position="209"/>
    </location>
</feature>
<protein>
    <submittedName>
        <fullName evidence="4">Uncharacterized protein</fullName>
    </submittedName>
</protein>
<name>A0A7W9MF28_9ACTN</name>
<accession>A0A7W9MF28</accession>
<feature type="compositionally biased region" description="Gly residues" evidence="1">
    <location>
        <begin position="237"/>
        <end position="246"/>
    </location>
</feature>
<feature type="compositionally biased region" description="Low complexity" evidence="1">
    <location>
        <begin position="247"/>
        <end position="259"/>
    </location>
</feature>
<keyword evidence="5" id="KW-1185">Reference proteome</keyword>